<dbReference type="PRINTS" id="PR00344">
    <property type="entry name" value="BCTRLSENSOR"/>
</dbReference>
<organism evidence="6 7">
    <name type="scientific">Massilia timonae</name>
    <dbReference type="NCBI Taxonomy" id="47229"/>
    <lineage>
        <taxon>Bacteria</taxon>
        <taxon>Pseudomonadati</taxon>
        <taxon>Pseudomonadota</taxon>
        <taxon>Betaproteobacteria</taxon>
        <taxon>Burkholderiales</taxon>
        <taxon>Oxalobacteraceae</taxon>
        <taxon>Telluria group</taxon>
        <taxon>Massilia</taxon>
    </lineage>
</organism>
<proteinExistence type="predicted"/>
<feature type="domain" description="PAC" evidence="5">
    <location>
        <begin position="92"/>
        <end position="144"/>
    </location>
</feature>
<dbReference type="PROSITE" id="PS50113">
    <property type="entry name" value="PAC"/>
    <property type="match status" value="1"/>
</dbReference>
<protein>
    <recommendedName>
        <fullName evidence="2">histidine kinase</fullName>
        <ecNumber evidence="2">2.7.13.3</ecNumber>
    </recommendedName>
</protein>
<dbReference type="Gene3D" id="1.10.287.130">
    <property type="match status" value="1"/>
</dbReference>
<dbReference type="SUPFAM" id="SSF47384">
    <property type="entry name" value="Homodimeric domain of signal transducing histidine kinase"/>
    <property type="match status" value="1"/>
</dbReference>
<comment type="catalytic activity">
    <reaction evidence="1">
        <text>ATP + protein L-histidine = ADP + protein N-phospho-L-histidine.</text>
        <dbReference type="EC" id="2.7.13.3"/>
    </reaction>
</comment>
<evidence type="ECO:0000256" key="3">
    <source>
        <dbReference type="ARBA" id="ARBA00022553"/>
    </source>
</evidence>
<dbReference type="SUPFAM" id="SSF55785">
    <property type="entry name" value="PYP-like sensor domain (PAS domain)"/>
    <property type="match status" value="1"/>
</dbReference>
<dbReference type="SMART" id="SM00387">
    <property type="entry name" value="HATPase_c"/>
    <property type="match status" value="1"/>
</dbReference>
<dbReference type="SUPFAM" id="SSF55874">
    <property type="entry name" value="ATPase domain of HSP90 chaperone/DNA topoisomerase II/histidine kinase"/>
    <property type="match status" value="1"/>
</dbReference>
<keyword evidence="3" id="KW-0597">Phosphoprotein</keyword>
<accession>A0A1S2N955</accession>
<dbReference type="InterPro" id="IPR036097">
    <property type="entry name" value="HisK_dim/P_sf"/>
</dbReference>
<dbReference type="PANTHER" id="PTHR43547">
    <property type="entry name" value="TWO-COMPONENT HISTIDINE KINASE"/>
    <property type="match status" value="1"/>
</dbReference>
<dbReference type="InterPro" id="IPR004358">
    <property type="entry name" value="Sig_transdc_His_kin-like_C"/>
</dbReference>
<dbReference type="InterPro" id="IPR000700">
    <property type="entry name" value="PAS-assoc_C"/>
</dbReference>
<dbReference type="Pfam" id="PF02518">
    <property type="entry name" value="HATPase_c"/>
    <property type="match status" value="1"/>
</dbReference>
<gene>
    <name evidence="6" type="ORF">LO55_3282</name>
</gene>
<dbReference type="Gene3D" id="3.30.565.10">
    <property type="entry name" value="Histidine kinase-like ATPase, C-terminal domain"/>
    <property type="match status" value="1"/>
</dbReference>
<dbReference type="AlphaFoldDB" id="A0A1S2N955"/>
<dbReference type="CDD" id="cd00082">
    <property type="entry name" value="HisKA"/>
    <property type="match status" value="1"/>
</dbReference>
<dbReference type="RefSeq" id="WP_071362251.1">
    <property type="nucleotide sequence ID" value="NZ_JRYB01000001.1"/>
</dbReference>
<dbReference type="Gene3D" id="3.30.450.20">
    <property type="entry name" value="PAS domain"/>
    <property type="match status" value="1"/>
</dbReference>
<evidence type="ECO:0000256" key="2">
    <source>
        <dbReference type="ARBA" id="ARBA00012438"/>
    </source>
</evidence>
<name>A0A1S2N955_9BURK</name>
<dbReference type="SMART" id="SM00388">
    <property type="entry name" value="HisKA"/>
    <property type="match status" value="1"/>
</dbReference>
<dbReference type="EMBL" id="JRYB01000001">
    <property type="protein sequence ID" value="OIJ41606.1"/>
    <property type="molecule type" value="Genomic_DNA"/>
</dbReference>
<dbReference type="PANTHER" id="PTHR43547:SF2">
    <property type="entry name" value="HYBRID SIGNAL TRANSDUCTION HISTIDINE KINASE C"/>
    <property type="match status" value="1"/>
</dbReference>
<dbReference type="InterPro" id="IPR036890">
    <property type="entry name" value="HATPase_C_sf"/>
</dbReference>
<dbReference type="Proteomes" id="UP000180246">
    <property type="component" value="Unassembled WGS sequence"/>
</dbReference>
<evidence type="ECO:0000259" key="4">
    <source>
        <dbReference type="PROSITE" id="PS50109"/>
    </source>
</evidence>
<dbReference type="InterPro" id="IPR013656">
    <property type="entry name" value="PAS_4"/>
</dbReference>
<dbReference type="InterPro" id="IPR003594">
    <property type="entry name" value="HATPase_dom"/>
</dbReference>
<dbReference type="EC" id="2.7.13.3" evidence="2"/>
<dbReference type="InterPro" id="IPR005467">
    <property type="entry name" value="His_kinase_dom"/>
</dbReference>
<dbReference type="PROSITE" id="PS50109">
    <property type="entry name" value="HIS_KIN"/>
    <property type="match status" value="1"/>
</dbReference>
<dbReference type="Pfam" id="PF08448">
    <property type="entry name" value="PAS_4"/>
    <property type="match status" value="1"/>
</dbReference>
<dbReference type="SMART" id="SM00086">
    <property type="entry name" value="PAC"/>
    <property type="match status" value="1"/>
</dbReference>
<reference evidence="6 7" key="1">
    <citation type="submission" date="2014-10" db="EMBL/GenBank/DDBJ databases">
        <authorList>
            <person name="Seo M.-J."/>
            <person name="Seok Y.J."/>
            <person name="Cha I.-T."/>
        </authorList>
    </citation>
    <scope>NUCLEOTIDE SEQUENCE [LARGE SCALE GENOMIC DNA]</scope>
    <source>
        <strain evidence="6 7">NEU</strain>
    </source>
</reference>
<dbReference type="Pfam" id="PF00512">
    <property type="entry name" value="HisKA"/>
    <property type="match status" value="1"/>
</dbReference>
<comment type="caution">
    <text evidence="6">The sequence shown here is derived from an EMBL/GenBank/DDBJ whole genome shotgun (WGS) entry which is preliminary data.</text>
</comment>
<dbReference type="InterPro" id="IPR035965">
    <property type="entry name" value="PAS-like_dom_sf"/>
</dbReference>
<evidence type="ECO:0000313" key="6">
    <source>
        <dbReference type="EMBL" id="OIJ41606.1"/>
    </source>
</evidence>
<dbReference type="GO" id="GO:0000155">
    <property type="term" value="F:phosphorelay sensor kinase activity"/>
    <property type="evidence" value="ECO:0007669"/>
    <property type="project" value="InterPro"/>
</dbReference>
<evidence type="ECO:0000313" key="7">
    <source>
        <dbReference type="Proteomes" id="UP000180246"/>
    </source>
</evidence>
<feature type="domain" description="Histidine kinase" evidence="4">
    <location>
        <begin position="155"/>
        <end position="375"/>
    </location>
</feature>
<dbReference type="InterPro" id="IPR001610">
    <property type="entry name" value="PAC"/>
</dbReference>
<sequence length="380" mass="40601">MTTDRNALREPGWPVSCMWVIDQIACPAFCCARNGEVVHSNRSAKRLWGEHVHMGEPGRWDGFAALYDAGGTALQRSVSPAARAVATGHAQAPFECIAESADGQRRRLVIHARPVVADGGEVVGVVCSLTDISERCRLESEVDHAAQNRDVFLRILAHELRNPLAPIMSVAQTMGRMATEPEIARMAGIVERQTRQLARFITDLLDASRIERACDVPVAIRAATVGEVLGLARDVAATSIGTRRQTLRIDVGDSDEHVALLCDPERLAQALGNALLNASDFSDDGASIALSARTDGALLEISVEDVGIGAERHQLRDLFVPFRKFAHHPRRVSSGAGVGLAIAKSVCDAHGGMVSAHSAGPGQGMRLKFVLPVVNLAGTA</sequence>
<dbReference type="InterPro" id="IPR003661">
    <property type="entry name" value="HisK_dim/P_dom"/>
</dbReference>
<evidence type="ECO:0000259" key="5">
    <source>
        <dbReference type="PROSITE" id="PS50113"/>
    </source>
</evidence>
<evidence type="ECO:0000256" key="1">
    <source>
        <dbReference type="ARBA" id="ARBA00000085"/>
    </source>
</evidence>